<feature type="transmembrane region" description="Helical" evidence="9">
    <location>
        <begin position="146"/>
        <end position="167"/>
    </location>
</feature>
<feature type="transmembrane region" description="Helical" evidence="9">
    <location>
        <begin position="106"/>
        <end position="126"/>
    </location>
</feature>
<dbReference type="Pfam" id="PF04290">
    <property type="entry name" value="DctQ"/>
    <property type="match status" value="1"/>
</dbReference>
<evidence type="ECO:0000256" key="6">
    <source>
        <dbReference type="ARBA" id="ARBA00022989"/>
    </source>
</evidence>
<comment type="similarity">
    <text evidence="8 9">Belongs to the TRAP transporter small permease family.</text>
</comment>
<evidence type="ECO:0000256" key="7">
    <source>
        <dbReference type="ARBA" id="ARBA00023136"/>
    </source>
</evidence>
<gene>
    <name evidence="11" type="ORF">SAMN05444398_102319</name>
</gene>
<feature type="transmembrane region" description="Helical" evidence="9">
    <location>
        <begin position="67"/>
        <end position="85"/>
    </location>
</feature>
<dbReference type="PANTHER" id="PTHR35011">
    <property type="entry name" value="2,3-DIKETO-L-GULONATE TRAP TRANSPORTER SMALL PERMEASE PROTEIN YIAM"/>
    <property type="match status" value="1"/>
</dbReference>
<feature type="domain" description="Tripartite ATP-independent periplasmic transporters DctQ component" evidence="10">
    <location>
        <begin position="43"/>
        <end position="172"/>
    </location>
</feature>
<evidence type="ECO:0000313" key="11">
    <source>
        <dbReference type="EMBL" id="SHL41801.1"/>
    </source>
</evidence>
<keyword evidence="5 9" id="KW-0812">Transmembrane</keyword>
<dbReference type="InterPro" id="IPR007387">
    <property type="entry name" value="TRAP_DctQ"/>
</dbReference>
<reference evidence="11 12" key="1">
    <citation type="submission" date="2016-11" db="EMBL/GenBank/DDBJ databases">
        <authorList>
            <person name="Jaros S."/>
            <person name="Januszkiewicz K."/>
            <person name="Wedrychowicz H."/>
        </authorList>
    </citation>
    <scope>NUCLEOTIDE SEQUENCE [LARGE SCALE GENOMIC DNA]</scope>
    <source>
        <strain evidence="11 12">DSM 29589</strain>
    </source>
</reference>
<accession>A0A1M7AG75</accession>
<keyword evidence="4 9" id="KW-0997">Cell inner membrane</keyword>
<evidence type="ECO:0000259" key="10">
    <source>
        <dbReference type="Pfam" id="PF04290"/>
    </source>
</evidence>
<name>A0A1M7AG75_9RHOB</name>
<protein>
    <recommendedName>
        <fullName evidence="9">TRAP transporter small permease protein</fullName>
    </recommendedName>
</protein>
<dbReference type="GO" id="GO:0005886">
    <property type="term" value="C:plasma membrane"/>
    <property type="evidence" value="ECO:0007669"/>
    <property type="project" value="UniProtKB-SubCell"/>
</dbReference>
<dbReference type="OrthoDB" id="4964541at2"/>
<evidence type="ECO:0000256" key="9">
    <source>
        <dbReference type="RuleBase" id="RU369079"/>
    </source>
</evidence>
<dbReference type="RefSeq" id="WP_159437772.1">
    <property type="nucleotide sequence ID" value="NZ_BMLR01000002.1"/>
</dbReference>
<dbReference type="InterPro" id="IPR055348">
    <property type="entry name" value="DctQ"/>
</dbReference>
<dbReference type="PANTHER" id="PTHR35011:SF4">
    <property type="entry name" value="SLL1102 PROTEIN"/>
    <property type="match status" value="1"/>
</dbReference>
<evidence type="ECO:0000256" key="2">
    <source>
        <dbReference type="ARBA" id="ARBA00022448"/>
    </source>
</evidence>
<keyword evidence="2 9" id="KW-0813">Transport</keyword>
<dbReference type="AlphaFoldDB" id="A0A1M7AG75"/>
<comment type="subunit">
    <text evidence="9">The complex comprises the extracytoplasmic solute receptor protein and the two transmembrane proteins.</text>
</comment>
<evidence type="ECO:0000256" key="1">
    <source>
        <dbReference type="ARBA" id="ARBA00004429"/>
    </source>
</evidence>
<keyword evidence="6 9" id="KW-1133">Transmembrane helix</keyword>
<proteinExistence type="inferred from homology"/>
<comment type="function">
    <text evidence="9">Part of the tripartite ATP-independent periplasmic (TRAP) transport system.</text>
</comment>
<evidence type="ECO:0000256" key="3">
    <source>
        <dbReference type="ARBA" id="ARBA00022475"/>
    </source>
</evidence>
<keyword evidence="7 9" id="KW-0472">Membrane</keyword>
<dbReference type="STRING" id="337701.SAMN05444398_102319"/>
<dbReference type="GO" id="GO:0022857">
    <property type="term" value="F:transmembrane transporter activity"/>
    <property type="evidence" value="ECO:0007669"/>
    <property type="project" value="UniProtKB-UniRule"/>
</dbReference>
<dbReference type="Proteomes" id="UP000183974">
    <property type="component" value="Unassembled WGS sequence"/>
</dbReference>
<evidence type="ECO:0000256" key="8">
    <source>
        <dbReference type="ARBA" id="ARBA00038436"/>
    </source>
</evidence>
<sequence length="189" mass="20870">MKSADNRNPEGAEKSAPLNTLWTVIDRIGTGCAAISDVLVIAIALMLFGEVVARYLLNMPTIWTQDVAVALQLWFTYLAMAYVLRHREMIRITAVVSLLGPNARRCIDAFSLLVVIAFSLMAVYYATDIMLESIRLGRRAPTMLEMPNWISELPVILGFALLALQGVADLVRIPYRPAPEFTAADEAAD</sequence>
<keyword evidence="3" id="KW-1003">Cell membrane</keyword>
<dbReference type="EMBL" id="FRBR01000002">
    <property type="protein sequence ID" value="SHL41801.1"/>
    <property type="molecule type" value="Genomic_DNA"/>
</dbReference>
<evidence type="ECO:0000256" key="4">
    <source>
        <dbReference type="ARBA" id="ARBA00022519"/>
    </source>
</evidence>
<feature type="transmembrane region" description="Helical" evidence="9">
    <location>
        <begin position="28"/>
        <end position="47"/>
    </location>
</feature>
<evidence type="ECO:0000313" key="12">
    <source>
        <dbReference type="Proteomes" id="UP000183974"/>
    </source>
</evidence>
<organism evidence="11 12">
    <name type="scientific">Roseovarius pacificus</name>
    <dbReference type="NCBI Taxonomy" id="337701"/>
    <lineage>
        <taxon>Bacteria</taxon>
        <taxon>Pseudomonadati</taxon>
        <taxon>Pseudomonadota</taxon>
        <taxon>Alphaproteobacteria</taxon>
        <taxon>Rhodobacterales</taxon>
        <taxon>Roseobacteraceae</taxon>
        <taxon>Roseovarius</taxon>
    </lineage>
</organism>
<comment type="subcellular location">
    <subcellularLocation>
        <location evidence="1 9">Cell inner membrane</location>
        <topology evidence="1 9">Multi-pass membrane protein</topology>
    </subcellularLocation>
</comment>
<evidence type="ECO:0000256" key="5">
    <source>
        <dbReference type="ARBA" id="ARBA00022692"/>
    </source>
</evidence>
<keyword evidence="12" id="KW-1185">Reference proteome</keyword>